<sequence>MGAGEHWVNDRVNNRINLASLLNTPTLSSISPLLHTLEIWNILDSDQWWCWSPHRSCRKFLILDLTRPLCIAVSRTQLYHDEGNGHGHHVISTTFHNGHDRQITWISSWRSGLCTTTMECALFLWTTGIHVLTGTGGLGILPTQLSNFVHQSHPTWTQMHSNIHTEALLVHKRVIVEHAQIDVAWELLG</sequence>
<dbReference type="EMBL" id="DS547108">
    <property type="protein sequence ID" value="EDR06456.1"/>
    <property type="molecule type" value="Genomic_DNA"/>
</dbReference>
<reference evidence="1 2" key="1">
    <citation type="journal article" date="2008" name="Nature">
        <title>The genome of Laccaria bicolor provides insights into mycorrhizal symbiosis.</title>
        <authorList>
            <person name="Martin F."/>
            <person name="Aerts A."/>
            <person name="Ahren D."/>
            <person name="Brun A."/>
            <person name="Danchin E.G.J."/>
            <person name="Duchaussoy F."/>
            <person name="Gibon J."/>
            <person name="Kohler A."/>
            <person name="Lindquist E."/>
            <person name="Pereda V."/>
            <person name="Salamov A."/>
            <person name="Shapiro H.J."/>
            <person name="Wuyts J."/>
            <person name="Blaudez D."/>
            <person name="Buee M."/>
            <person name="Brokstein P."/>
            <person name="Canbaeck B."/>
            <person name="Cohen D."/>
            <person name="Courty P.E."/>
            <person name="Coutinho P.M."/>
            <person name="Delaruelle C."/>
            <person name="Detter J.C."/>
            <person name="Deveau A."/>
            <person name="DiFazio S."/>
            <person name="Duplessis S."/>
            <person name="Fraissinet-Tachet L."/>
            <person name="Lucic E."/>
            <person name="Frey-Klett P."/>
            <person name="Fourrey C."/>
            <person name="Feussner I."/>
            <person name="Gay G."/>
            <person name="Grimwood J."/>
            <person name="Hoegger P.J."/>
            <person name="Jain P."/>
            <person name="Kilaru S."/>
            <person name="Labbe J."/>
            <person name="Lin Y.C."/>
            <person name="Legue V."/>
            <person name="Le Tacon F."/>
            <person name="Marmeisse R."/>
            <person name="Melayah D."/>
            <person name="Montanini B."/>
            <person name="Muratet M."/>
            <person name="Nehls U."/>
            <person name="Niculita-Hirzel H."/>
            <person name="Oudot-Le Secq M.P."/>
            <person name="Peter M."/>
            <person name="Quesneville H."/>
            <person name="Rajashekar B."/>
            <person name="Reich M."/>
            <person name="Rouhier N."/>
            <person name="Schmutz J."/>
            <person name="Yin T."/>
            <person name="Chalot M."/>
            <person name="Henrissat B."/>
            <person name="Kuees U."/>
            <person name="Lucas S."/>
            <person name="Van de Peer Y."/>
            <person name="Podila G.K."/>
            <person name="Polle A."/>
            <person name="Pukkila P.J."/>
            <person name="Richardson P.M."/>
            <person name="Rouze P."/>
            <person name="Sanders I.R."/>
            <person name="Stajich J.E."/>
            <person name="Tunlid A."/>
            <person name="Tuskan G."/>
            <person name="Grigoriev I.V."/>
        </authorList>
    </citation>
    <scope>NUCLEOTIDE SEQUENCE [LARGE SCALE GENOMIC DNA]</scope>
    <source>
        <strain evidence="2">S238N-H82 / ATCC MYA-4686</strain>
    </source>
</reference>
<keyword evidence="2" id="KW-1185">Reference proteome</keyword>
<dbReference type="AlphaFoldDB" id="B0DG56"/>
<evidence type="ECO:0000313" key="1">
    <source>
        <dbReference type="EMBL" id="EDR06456.1"/>
    </source>
</evidence>
<name>B0DG56_LACBS</name>
<gene>
    <name evidence="1" type="ORF">LACBIDRAFT_328840</name>
</gene>
<evidence type="ECO:0000313" key="2">
    <source>
        <dbReference type="Proteomes" id="UP000001194"/>
    </source>
</evidence>
<dbReference type="KEGG" id="lbc:LACBIDRAFT_328840"/>
<dbReference type="GeneID" id="6078519"/>
<protein>
    <submittedName>
        <fullName evidence="1">Predicted protein</fullName>
    </submittedName>
</protein>
<dbReference type="InParanoid" id="B0DG56"/>
<proteinExistence type="predicted"/>
<organism evidence="2">
    <name type="scientific">Laccaria bicolor (strain S238N-H82 / ATCC MYA-4686)</name>
    <name type="common">Bicoloured deceiver</name>
    <name type="synonym">Laccaria laccata var. bicolor</name>
    <dbReference type="NCBI Taxonomy" id="486041"/>
    <lineage>
        <taxon>Eukaryota</taxon>
        <taxon>Fungi</taxon>
        <taxon>Dikarya</taxon>
        <taxon>Basidiomycota</taxon>
        <taxon>Agaricomycotina</taxon>
        <taxon>Agaricomycetes</taxon>
        <taxon>Agaricomycetidae</taxon>
        <taxon>Agaricales</taxon>
        <taxon>Agaricineae</taxon>
        <taxon>Hydnangiaceae</taxon>
        <taxon>Laccaria</taxon>
    </lineage>
</organism>
<dbReference type="Proteomes" id="UP000001194">
    <property type="component" value="Unassembled WGS sequence"/>
</dbReference>
<dbReference type="HOGENOM" id="CLU_1434663_0_0_1"/>
<accession>B0DG56</accession>
<dbReference type="RefSeq" id="XP_001882828.1">
    <property type="nucleotide sequence ID" value="XM_001882793.1"/>
</dbReference>